<name>A0A2S0KNV5_9FIRM</name>
<dbReference type="PANTHER" id="PTHR48098">
    <property type="entry name" value="ENTEROCHELIN ESTERASE-RELATED"/>
    <property type="match status" value="1"/>
</dbReference>
<dbReference type="Gene3D" id="3.40.50.1820">
    <property type="entry name" value="alpha/beta hydrolase"/>
    <property type="match status" value="1"/>
</dbReference>
<dbReference type="OrthoDB" id="9794761at2"/>
<sequence>MSKVKNDPDRELNGFTLKTHYIPGDKARDTKRVQVLLPRSYEEDKENYPVVYMFDGQNLFYDEESYSGISWRVSEALAHYPDLPTMIVVAIDNSIDRINEYSPWRIESSFNLDEDLIGKGGGGVSHAQYIVENVKPFIDKNYRTKSDFEHTGLIGSSLGGVMTAYMGIKYADVFGSLGVFSLANQLFKNAFSAFLSNKKISQNQKVYIQVGTEEVISEDNNGTAAKQDYLDCSIYYQKQLIAHGADVKNIDFNVYIGETHNEKYWGDHLPECLRFMSADW</sequence>
<dbReference type="AlphaFoldDB" id="A0A2S0KNV5"/>
<dbReference type="SUPFAM" id="SSF53474">
    <property type="entry name" value="alpha/beta-Hydrolases"/>
    <property type="match status" value="1"/>
</dbReference>
<gene>
    <name evidence="1" type="ORF">C5Q98_05585</name>
</gene>
<accession>A0A2S0KNV5</accession>
<dbReference type="InterPro" id="IPR000801">
    <property type="entry name" value="Esterase-like"/>
</dbReference>
<reference evidence="2" key="1">
    <citation type="submission" date="2018-02" db="EMBL/GenBank/DDBJ databases">
        <authorList>
            <person name="Holder M.E."/>
            <person name="Ajami N.J."/>
            <person name="Petrosino J.F."/>
        </authorList>
    </citation>
    <scope>NUCLEOTIDE SEQUENCE [LARGE SCALE GENOMIC DNA]</scope>
    <source>
        <strain evidence="2">CCUG 47711</strain>
    </source>
</reference>
<dbReference type="KEGG" id="fsa:C5Q98_05585"/>
<dbReference type="Pfam" id="PF00756">
    <property type="entry name" value="Esterase"/>
    <property type="match status" value="1"/>
</dbReference>
<evidence type="ECO:0000313" key="1">
    <source>
        <dbReference type="EMBL" id="AVM42715.1"/>
    </source>
</evidence>
<dbReference type="RefSeq" id="WP_106012667.1">
    <property type="nucleotide sequence ID" value="NZ_CP027226.1"/>
</dbReference>
<dbReference type="EMBL" id="CP027226">
    <property type="protein sequence ID" value="AVM42715.1"/>
    <property type="molecule type" value="Genomic_DNA"/>
</dbReference>
<dbReference type="InterPro" id="IPR050583">
    <property type="entry name" value="Mycobacterial_A85_antigen"/>
</dbReference>
<dbReference type="Proteomes" id="UP000237947">
    <property type="component" value="Chromosome"/>
</dbReference>
<protein>
    <submittedName>
        <fullName evidence="1">Esterase</fullName>
    </submittedName>
</protein>
<organism evidence="1 2">
    <name type="scientific">Fastidiosipila sanguinis</name>
    <dbReference type="NCBI Taxonomy" id="236753"/>
    <lineage>
        <taxon>Bacteria</taxon>
        <taxon>Bacillati</taxon>
        <taxon>Bacillota</taxon>
        <taxon>Clostridia</taxon>
        <taxon>Eubacteriales</taxon>
        <taxon>Oscillospiraceae</taxon>
        <taxon>Fastidiosipila</taxon>
    </lineage>
</organism>
<dbReference type="InterPro" id="IPR029058">
    <property type="entry name" value="AB_hydrolase_fold"/>
</dbReference>
<dbReference type="PANTHER" id="PTHR48098:SF6">
    <property type="entry name" value="FERRI-BACILLIBACTIN ESTERASE BESA"/>
    <property type="match status" value="1"/>
</dbReference>
<proteinExistence type="predicted"/>
<keyword evidence="2" id="KW-1185">Reference proteome</keyword>
<evidence type="ECO:0000313" key="2">
    <source>
        <dbReference type="Proteomes" id="UP000237947"/>
    </source>
</evidence>